<dbReference type="SMART" id="SM00900">
    <property type="entry name" value="FMN_bind"/>
    <property type="match status" value="1"/>
</dbReference>
<name>A0A1W1XD20_9CLOT</name>
<sequence length="136" mass="14840">MVNTKRIIYAVTALAIVVGVSLGARYYIKLQNYNKIINGISIKEVNLAKVSDGTYKGSFDALMIEADTSVTVKNHKIVDIKLLHHKNERGKPAEVIPMRVVKAQSLKVDTVSGATNSSKVILMSIQKALEKGSIKS</sequence>
<dbReference type="OrthoDB" id="307864at2"/>
<dbReference type="GO" id="GO:0016020">
    <property type="term" value="C:membrane"/>
    <property type="evidence" value="ECO:0007669"/>
    <property type="project" value="InterPro"/>
</dbReference>
<feature type="transmembrane region" description="Helical" evidence="1">
    <location>
        <begin position="6"/>
        <end position="28"/>
    </location>
</feature>
<keyword evidence="4" id="KW-1185">Reference proteome</keyword>
<keyword evidence="1" id="KW-0472">Membrane</keyword>
<evidence type="ECO:0000256" key="1">
    <source>
        <dbReference type="SAM" id="Phobius"/>
    </source>
</evidence>
<evidence type="ECO:0000313" key="4">
    <source>
        <dbReference type="Proteomes" id="UP000192468"/>
    </source>
</evidence>
<accession>A0A1W1XD20</accession>
<feature type="domain" description="FMN-binding" evidence="2">
    <location>
        <begin position="58"/>
        <end position="132"/>
    </location>
</feature>
<dbReference type="InterPro" id="IPR007329">
    <property type="entry name" value="FMN-bd"/>
</dbReference>
<keyword evidence="1" id="KW-0812">Transmembrane</keyword>
<dbReference type="Proteomes" id="UP000192468">
    <property type="component" value="Unassembled WGS sequence"/>
</dbReference>
<keyword evidence="1" id="KW-1133">Transmembrane helix</keyword>
<dbReference type="Gene3D" id="3.90.1010.20">
    <property type="match status" value="1"/>
</dbReference>
<dbReference type="RefSeq" id="WP_084114935.1">
    <property type="nucleotide sequence ID" value="NZ_FWXH01000003.1"/>
</dbReference>
<dbReference type="GO" id="GO:0010181">
    <property type="term" value="F:FMN binding"/>
    <property type="evidence" value="ECO:0007669"/>
    <property type="project" value="InterPro"/>
</dbReference>
<dbReference type="AlphaFoldDB" id="A0A1W1XD20"/>
<evidence type="ECO:0000259" key="2">
    <source>
        <dbReference type="SMART" id="SM00900"/>
    </source>
</evidence>
<dbReference type="Pfam" id="PF04205">
    <property type="entry name" value="FMN_bind"/>
    <property type="match status" value="1"/>
</dbReference>
<gene>
    <name evidence="3" type="ORF">SAMN02745134_01450</name>
</gene>
<evidence type="ECO:0000313" key="3">
    <source>
        <dbReference type="EMBL" id="SMC21787.1"/>
    </source>
</evidence>
<dbReference type="EMBL" id="FWXH01000003">
    <property type="protein sequence ID" value="SMC21787.1"/>
    <property type="molecule type" value="Genomic_DNA"/>
</dbReference>
<organism evidence="3 4">
    <name type="scientific">Clostridium acidisoli DSM 12555</name>
    <dbReference type="NCBI Taxonomy" id="1121291"/>
    <lineage>
        <taxon>Bacteria</taxon>
        <taxon>Bacillati</taxon>
        <taxon>Bacillota</taxon>
        <taxon>Clostridia</taxon>
        <taxon>Eubacteriales</taxon>
        <taxon>Clostridiaceae</taxon>
        <taxon>Clostridium</taxon>
    </lineage>
</organism>
<protein>
    <submittedName>
        <fullName evidence="3">Uncharacterized protein, contains FMN-binding domain</fullName>
    </submittedName>
</protein>
<dbReference type="STRING" id="1121291.SAMN02745134_01450"/>
<proteinExistence type="predicted"/>
<reference evidence="3 4" key="1">
    <citation type="submission" date="2017-04" db="EMBL/GenBank/DDBJ databases">
        <authorList>
            <person name="Afonso C.L."/>
            <person name="Miller P.J."/>
            <person name="Scott M.A."/>
            <person name="Spackman E."/>
            <person name="Goraichik I."/>
            <person name="Dimitrov K.M."/>
            <person name="Suarez D.L."/>
            <person name="Swayne D.E."/>
        </authorList>
    </citation>
    <scope>NUCLEOTIDE SEQUENCE [LARGE SCALE GENOMIC DNA]</scope>
    <source>
        <strain evidence="3 4">DSM 12555</strain>
    </source>
</reference>